<keyword evidence="8" id="KW-1185">Reference proteome</keyword>
<dbReference type="Proteomes" id="UP000503278">
    <property type="component" value="Chromosome"/>
</dbReference>
<feature type="domain" description="Cytochrome c" evidence="6">
    <location>
        <begin position="50"/>
        <end position="164"/>
    </location>
</feature>
<evidence type="ECO:0000259" key="6">
    <source>
        <dbReference type="PROSITE" id="PS51007"/>
    </source>
</evidence>
<gene>
    <name evidence="7" type="ORF">HH214_04475</name>
</gene>
<reference evidence="7 8" key="1">
    <citation type="submission" date="2020-04" db="EMBL/GenBank/DDBJ databases">
        <title>Genome sequencing of novel species.</title>
        <authorList>
            <person name="Heo J."/>
            <person name="Kim S.-J."/>
            <person name="Kim J.-S."/>
            <person name="Hong S.-B."/>
            <person name="Kwon S.-W."/>
        </authorList>
    </citation>
    <scope>NUCLEOTIDE SEQUENCE [LARGE SCALE GENOMIC DNA]</scope>
    <source>
        <strain evidence="7 8">F39-2</strain>
    </source>
</reference>
<dbReference type="InterPro" id="IPR036909">
    <property type="entry name" value="Cyt_c-like_dom_sf"/>
</dbReference>
<dbReference type="Gene3D" id="1.10.760.10">
    <property type="entry name" value="Cytochrome c-like domain"/>
    <property type="match status" value="2"/>
</dbReference>
<feature type="transmembrane region" description="Helical" evidence="5">
    <location>
        <begin position="12"/>
        <end position="32"/>
    </location>
</feature>
<evidence type="ECO:0000256" key="3">
    <source>
        <dbReference type="ARBA" id="ARBA00023004"/>
    </source>
</evidence>
<dbReference type="RefSeq" id="WP_169606201.1">
    <property type="nucleotide sequence ID" value="NZ_CP051682.1"/>
</dbReference>
<evidence type="ECO:0000313" key="7">
    <source>
        <dbReference type="EMBL" id="QJD95184.1"/>
    </source>
</evidence>
<name>A0A7L5E0W6_9SPHI</name>
<dbReference type="PANTHER" id="PTHR35008">
    <property type="entry name" value="BLL4482 PROTEIN-RELATED"/>
    <property type="match status" value="1"/>
</dbReference>
<evidence type="ECO:0000256" key="4">
    <source>
        <dbReference type="PROSITE-ProRule" id="PRU00433"/>
    </source>
</evidence>
<dbReference type="GO" id="GO:0020037">
    <property type="term" value="F:heme binding"/>
    <property type="evidence" value="ECO:0007669"/>
    <property type="project" value="InterPro"/>
</dbReference>
<keyword evidence="2 4" id="KW-0479">Metal-binding</keyword>
<protein>
    <submittedName>
        <fullName evidence="7">Cytochrome c</fullName>
    </submittedName>
</protein>
<organism evidence="7 8">
    <name type="scientific">Mucilaginibacter robiniae</name>
    <dbReference type="NCBI Taxonomy" id="2728022"/>
    <lineage>
        <taxon>Bacteria</taxon>
        <taxon>Pseudomonadati</taxon>
        <taxon>Bacteroidota</taxon>
        <taxon>Sphingobacteriia</taxon>
        <taxon>Sphingobacteriales</taxon>
        <taxon>Sphingobacteriaceae</taxon>
        <taxon>Mucilaginibacter</taxon>
    </lineage>
</organism>
<dbReference type="InterPro" id="IPR009056">
    <property type="entry name" value="Cyt_c-like_dom"/>
</dbReference>
<dbReference type="PROSITE" id="PS51007">
    <property type="entry name" value="CYTC"/>
    <property type="match status" value="1"/>
</dbReference>
<sequence>MAAKQNAPGKAVIAVILLLITITISGLVYLRFLQPNVGPAPQIHIVSNAAMLERGRYLANHVMVCMDCHSTRNFDEFAGPMVAGTLGQGGGEFGHAMGFPGTFFAPNITPFNLKNWSDGEIFRTITTGVTKLGEPIFPVMPYHSYGQVDSCDVIAVIAYLRRLASIDNLVPVSKADFPVSLLVRAEPQTAHLHPKPDSTNRVTYGKYLVTAAGCQDCHTQVNDIGKPIVGLEFAGGRQFNISGGSICSSNLTPDENTGLGLWTEQTFINRFIQYRSSAIAYRPVAPGDFNTVMPWTMYAGMKDDDLKAIFAFLKTLRPKQNQIRKFRPKEAGM</sequence>
<evidence type="ECO:0000256" key="5">
    <source>
        <dbReference type="SAM" id="Phobius"/>
    </source>
</evidence>
<dbReference type="EMBL" id="CP051682">
    <property type="protein sequence ID" value="QJD95184.1"/>
    <property type="molecule type" value="Genomic_DNA"/>
</dbReference>
<accession>A0A7L5E0W6</accession>
<keyword evidence="3 4" id="KW-0408">Iron</keyword>
<dbReference type="Pfam" id="PF00034">
    <property type="entry name" value="Cytochrom_C"/>
    <property type="match status" value="1"/>
</dbReference>
<keyword evidence="5" id="KW-0812">Transmembrane</keyword>
<dbReference type="GO" id="GO:0046872">
    <property type="term" value="F:metal ion binding"/>
    <property type="evidence" value="ECO:0007669"/>
    <property type="project" value="UniProtKB-KW"/>
</dbReference>
<dbReference type="InterPro" id="IPR051459">
    <property type="entry name" value="Cytochrome_c-type_DH"/>
</dbReference>
<dbReference type="KEGG" id="mrob:HH214_04475"/>
<dbReference type="AlphaFoldDB" id="A0A7L5E0W6"/>
<keyword evidence="5" id="KW-1133">Transmembrane helix</keyword>
<evidence type="ECO:0000256" key="1">
    <source>
        <dbReference type="ARBA" id="ARBA00022617"/>
    </source>
</evidence>
<dbReference type="GO" id="GO:0009055">
    <property type="term" value="F:electron transfer activity"/>
    <property type="evidence" value="ECO:0007669"/>
    <property type="project" value="InterPro"/>
</dbReference>
<dbReference type="SUPFAM" id="SSF46626">
    <property type="entry name" value="Cytochrome c"/>
    <property type="match status" value="2"/>
</dbReference>
<proteinExistence type="predicted"/>
<keyword evidence="5" id="KW-0472">Membrane</keyword>
<keyword evidence="1 4" id="KW-0349">Heme</keyword>
<dbReference type="PANTHER" id="PTHR35008:SF4">
    <property type="entry name" value="BLL4482 PROTEIN"/>
    <property type="match status" value="1"/>
</dbReference>
<evidence type="ECO:0000313" key="8">
    <source>
        <dbReference type="Proteomes" id="UP000503278"/>
    </source>
</evidence>
<evidence type="ECO:0000256" key="2">
    <source>
        <dbReference type="ARBA" id="ARBA00022723"/>
    </source>
</evidence>